<feature type="domain" description="Reverse transcriptase" evidence="9">
    <location>
        <begin position="1"/>
        <end position="242"/>
    </location>
</feature>
<dbReference type="Pfam" id="PF00078">
    <property type="entry name" value="RVT_1"/>
    <property type="match status" value="1"/>
</dbReference>
<dbReference type="Proteomes" id="UP000316008">
    <property type="component" value="Unassembled WGS sequence"/>
</dbReference>
<dbReference type="GO" id="GO:0046872">
    <property type="term" value="F:metal ion binding"/>
    <property type="evidence" value="ECO:0007669"/>
    <property type="project" value="UniProtKB-KW"/>
</dbReference>
<keyword evidence="11" id="KW-1185">Reference proteome</keyword>
<evidence type="ECO:0000259" key="9">
    <source>
        <dbReference type="PROSITE" id="PS50878"/>
    </source>
</evidence>
<dbReference type="PROSITE" id="PS50878">
    <property type="entry name" value="RT_POL"/>
    <property type="match status" value="1"/>
</dbReference>
<dbReference type="GO" id="GO:0003964">
    <property type="term" value="F:RNA-directed DNA polymerase activity"/>
    <property type="evidence" value="ECO:0007669"/>
    <property type="project" value="UniProtKB-KW"/>
</dbReference>
<dbReference type="EC" id="2.7.7.49" evidence="1"/>
<evidence type="ECO:0000256" key="4">
    <source>
        <dbReference type="ARBA" id="ARBA00022723"/>
    </source>
</evidence>
<keyword evidence="6 10" id="KW-0695">RNA-directed DNA polymerase</keyword>
<reference evidence="10 11" key="1">
    <citation type="submission" date="2019-07" db="EMBL/GenBank/DDBJ databases">
        <authorList>
            <person name="Huq M.A."/>
        </authorList>
    </citation>
    <scope>NUCLEOTIDE SEQUENCE [LARGE SCALE GENOMIC DNA]</scope>
    <source>
        <strain evidence="10 11">MAH-3</strain>
    </source>
</reference>
<proteinExistence type="inferred from homology"/>
<comment type="caution">
    <text evidence="10">The sequence shown here is derived from an EMBL/GenBank/DDBJ whole genome shotgun (WGS) entry which is preliminary data.</text>
</comment>
<keyword evidence="4" id="KW-0479">Metal-binding</keyword>
<evidence type="ECO:0000256" key="5">
    <source>
        <dbReference type="ARBA" id="ARBA00022842"/>
    </source>
</evidence>
<name>A0A556MYJ0_9FLAO</name>
<dbReference type="InterPro" id="IPR051083">
    <property type="entry name" value="GrpII_Intron_Splice-Mob/Def"/>
</dbReference>
<protein>
    <recommendedName>
        <fullName evidence="1">RNA-directed DNA polymerase</fullName>
        <ecNumber evidence="1">2.7.7.49</ecNumber>
    </recommendedName>
</protein>
<organism evidence="10 11">
    <name type="scientific">Fluviicola chungangensis</name>
    <dbReference type="NCBI Taxonomy" id="2597671"/>
    <lineage>
        <taxon>Bacteria</taxon>
        <taxon>Pseudomonadati</taxon>
        <taxon>Bacteroidota</taxon>
        <taxon>Flavobacteriia</taxon>
        <taxon>Flavobacteriales</taxon>
        <taxon>Crocinitomicaceae</taxon>
        <taxon>Fluviicola</taxon>
    </lineage>
</organism>
<gene>
    <name evidence="10" type="ORF">FO442_10330</name>
</gene>
<comment type="catalytic activity">
    <reaction evidence="8">
        <text>DNA(n) + a 2'-deoxyribonucleoside 5'-triphosphate = DNA(n+1) + diphosphate</text>
        <dbReference type="Rhea" id="RHEA:22508"/>
        <dbReference type="Rhea" id="RHEA-COMP:17339"/>
        <dbReference type="Rhea" id="RHEA-COMP:17340"/>
        <dbReference type="ChEBI" id="CHEBI:33019"/>
        <dbReference type="ChEBI" id="CHEBI:61560"/>
        <dbReference type="ChEBI" id="CHEBI:173112"/>
        <dbReference type="EC" id="2.7.7.49"/>
    </reaction>
</comment>
<evidence type="ECO:0000256" key="6">
    <source>
        <dbReference type="ARBA" id="ARBA00022918"/>
    </source>
</evidence>
<evidence type="ECO:0000256" key="1">
    <source>
        <dbReference type="ARBA" id="ARBA00012493"/>
    </source>
</evidence>
<evidence type="ECO:0000256" key="2">
    <source>
        <dbReference type="ARBA" id="ARBA00022679"/>
    </source>
</evidence>
<evidence type="ECO:0000256" key="7">
    <source>
        <dbReference type="ARBA" id="ARBA00034120"/>
    </source>
</evidence>
<keyword evidence="3" id="KW-0548">Nucleotidyltransferase</keyword>
<evidence type="ECO:0000313" key="11">
    <source>
        <dbReference type="Proteomes" id="UP000316008"/>
    </source>
</evidence>
<dbReference type="PANTHER" id="PTHR34047:SF7">
    <property type="entry name" value="RNA-DIRECTED DNA POLYMERASE"/>
    <property type="match status" value="1"/>
</dbReference>
<dbReference type="PANTHER" id="PTHR34047">
    <property type="entry name" value="NUCLEAR INTRON MATURASE 1, MITOCHONDRIAL-RELATED"/>
    <property type="match status" value="1"/>
</dbReference>
<evidence type="ECO:0000256" key="8">
    <source>
        <dbReference type="ARBA" id="ARBA00048173"/>
    </source>
</evidence>
<dbReference type="RefSeq" id="WP_144333105.1">
    <property type="nucleotide sequence ID" value="NZ_VLPL01000004.1"/>
</dbReference>
<evidence type="ECO:0000313" key="10">
    <source>
        <dbReference type="EMBL" id="TSJ44984.1"/>
    </source>
</evidence>
<keyword evidence="5" id="KW-0460">Magnesium</keyword>
<dbReference type="InterPro" id="IPR000477">
    <property type="entry name" value="RT_dom"/>
</dbReference>
<dbReference type="OrthoDB" id="9780724at2"/>
<dbReference type="CDD" id="cd03487">
    <property type="entry name" value="RT_Bac_retron_II"/>
    <property type="match status" value="1"/>
</dbReference>
<comment type="similarity">
    <text evidence="7">Belongs to the bacterial reverse transcriptase family.</text>
</comment>
<dbReference type="GO" id="GO:0003723">
    <property type="term" value="F:RNA binding"/>
    <property type="evidence" value="ECO:0007669"/>
    <property type="project" value="InterPro"/>
</dbReference>
<accession>A0A556MYJ0</accession>
<evidence type="ECO:0000256" key="3">
    <source>
        <dbReference type="ARBA" id="ARBA00022695"/>
    </source>
</evidence>
<keyword evidence="2" id="KW-0808">Transferase</keyword>
<dbReference type="InterPro" id="IPR000123">
    <property type="entry name" value="Reverse_transcriptase_msDNA"/>
</dbReference>
<dbReference type="EMBL" id="VLPL01000004">
    <property type="protein sequence ID" value="TSJ44984.1"/>
    <property type="molecule type" value="Genomic_DNA"/>
</dbReference>
<dbReference type="AlphaFoldDB" id="A0A556MYJ0"/>
<sequence length="285" mass="33703">MISSEFEKSEFKKFCHNIGIKKELVSEVSSNLDSYYKEWEEIKKDKVTGESKKYKDGTVKKRIIRPSLKELKVIQRAIKERILVPISMPSNIHGGVKKRSNITNAKPHQGKKFQFTTDLQDFYPSIKYDRVYDTFLKLKFSNHYSHWLTKFTTWKYELPQGTPTSTHVSNIVFLETDFRLIEFCNRQGITYTRYVDDLTFSSQQCFKEHLQTLLEIVMDSGFKLSRRKTKYEGFQNITGIDVFNNYIDAPKKILEKTKEGIALRRDLKAYQIYVENIRKTNRRGR</sequence>
<dbReference type="PRINTS" id="PR00866">
    <property type="entry name" value="RNADNAPOLMS"/>
</dbReference>